<proteinExistence type="predicted"/>
<evidence type="ECO:0000313" key="3">
    <source>
        <dbReference type="Proteomes" id="UP000230821"/>
    </source>
</evidence>
<dbReference type="InterPro" id="IPR045761">
    <property type="entry name" value="ODP_dom"/>
</dbReference>
<dbReference type="Gene3D" id="3.60.15.10">
    <property type="entry name" value="Ribonuclease Z/Hydroxyacylglutathione hydrolase-like"/>
    <property type="match status" value="1"/>
</dbReference>
<organism evidence="2 3">
    <name type="scientific">candidate division KSB3 bacterium</name>
    <dbReference type="NCBI Taxonomy" id="2044937"/>
    <lineage>
        <taxon>Bacteria</taxon>
        <taxon>candidate division KSB3</taxon>
    </lineage>
</organism>
<protein>
    <recommendedName>
        <fullName evidence="1">ODP domain-containing protein</fullName>
    </recommendedName>
</protein>
<dbReference type="SUPFAM" id="SSF56281">
    <property type="entry name" value="Metallo-hydrolase/oxidoreductase"/>
    <property type="match status" value="1"/>
</dbReference>
<evidence type="ECO:0000259" key="1">
    <source>
        <dbReference type="Pfam" id="PF19583"/>
    </source>
</evidence>
<reference evidence="2 3" key="1">
    <citation type="submission" date="2017-10" db="EMBL/GenBank/DDBJ databases">
        <title>Novel microbial diversity and functional potential in the marine mammal oral microbiome.</title>
        <authorList>
            <person name="Dudek N.K."/>
            <person name="Sun C.L."/>
            <person name="Burstein D."/>
            <person name="Kantor R.S."/>
            <person name="Aliaga Goltsman D.S."/>
            <person name="Bik E.M."/>
            <person name="Thomas B.C."/>
            <person name="Banfield J.F."/>
            <person name="Relman D.A."/>
        </authorList>
    </citation>
    <scope>NUCLEOTIDE SEQUENCE [LARGE SCALE GENOMIC DNA]</scope>
    <source>
        <strain evidence="2">DOLJORAL78_47_16</strain>
    </source>
</reference>
<gene>
    <name evidence="2" type="ORF">CSA56_12070</name>
</gene>
<dbReference type="InterPro" id="IPR036866">
    <property type="entry name" value="RibonucZ/Hydroxyglut_hydro"/>
</dbReference>
<sequence>MRLETNTYVRIFQKTLKSEALLIDPGAPRTFHLIQKRLQAVIGDFRRLGLIFLSYQDPGSSLNIVRLAKENPELTVVCTNDVRRLSYSLGLKALRFQPIEKLPTLRVSLSEDYTIRFLPVPFCPSRGACMLYDEESRILFSGGLFGGITFTMSLVATKQHWEGIRIWHQMYIPHIAALQRAIAIVRDLDPPPKIIAPQHGAVLTENMIPVVLDKLSELPVGVELPQATELDKIMYLDAINDVLASISQKAGKEVVDQLLSRLDQDLSFPHLFTVQDGQLIDIKDDVLGDAMGAFKMLLYALIQNQPADIQDILRAAILESNWNLPLFMQTFVSRK</sequence>
<dbReference type="EMBL" id="PDSK01000099">
    <property type="protein sequence ID" value="PIE33409.1"/>
    <property type="molecule type" value="Genomic_DNA"/>
</dbReference>
<name>A0A2G6KF27_9BACT</name>
<dbReference type="Proteomes" id="UP000230821">
    <property type="component" value="Unassembled WGS sequence"/>
</dbReference>
<evidence type="ECO:0000313" key="2">
    <source>
        <dbReference type="EMBL" id="PIE33409.1"/>
    </source>
</evidence>
<dbReference type="PANTHER" id="PTHR43041:SF1">
    <property type="entry name" value="METALLO-BETA-LACTAMASE DOMAIN-CONTAINING PROTEIN"/>
    <property type="match status" value="1"/>
</dbReference>
<comment type="caution">
    <text evidence="2">The sequence shown here is derived from an EMBL/GenBank/DDBJ whole genome shotgun (WGS) entry which is preliminary data.</text>
</comment>
<dbReference type="PANTHER" id="PTHR43041">
    <property type="entry name" value="HYDROLASE, METALLO-BETA-LACTAMASE SUPERFAMILY"/>
    <property type="match status" value="1"/>
</dbReference>
<dbReference type="Pfam" id="PF19583">
    <property type="entry name" value="ODP"/>
    <property type="match status" value="1"/>
</dbReference>
<dbReference type="AlphaFoldDB" id="A0A2G6KF27"/>
<feature type="domain" description="ODP" evidence="1">
    <location>
        <begin position="4"/>
        <end position="200"/>
    </location>
</feature>
<accession>A0A2G6KF27</accession>